<dbReference type="Proteomes" id="UP000813824">
    <property type="component" value="Unassembled WGS sequence"/>
</dbReference>
<dbReference type="InterPro" id="IPR051044">
    <property type="entry name" value="MAG_DAG_Lipase"/>
</dbReference>
<name>A0A8K0UV37_9AGAR</name>
<protein>
    <submittedName>
        <fullName evidence="2">Lysophospholipase</fullName>
    </submittedName>
</protein>
<proteinExistence type="predicted"/>
<dbReference type="InterPro" id="IPR022742">
    <property type="entry name" value="Hydrolase_4"/>
</dbReference>
<dbReference type="Gene3D" id="3.40.50.1820">
    <property type="entry name" value="alpha/beta hydrolase"/>
    <property type="match status" value="1"/>
</dbReference>
<dbReference type="SUPFAM" id="SSF53474">
    <property type="entry name" value="alpha/beta-Hydrolases"/>
    <property type="match status" value="1"/>
</dbReference>
<evidence type="ECO:0000313" key="2">
    <source>
        <dbReference type="EMBL" id="KAH8103271.1"/>
    </source>
</evidence>
<feature type="domain" description="Serine aminopeptidase S33" evidence="1">
    <location>
        <begin position="37"/>
        <end position="292"/>
    </location>
</feature>
<dbReference type="InterPro" id="IPR029058">
    <property type="entry name" value="AB_hydrolase_fold"/>
</dbReference>
<organism evidence="2 3">
    <name type="scientific">Cristinia sonorae</name>
    <dbReference type="NCBI Taxonomy" id="1940300"/>
    <lineage>
        <taxon>Eukaryota</taxon>
        <taxon>Fungi</taxon>
        <taxon>Dikarya</taxon>
        <taxon>Basidiomycota</taxon>
        <taxon>Agaricomycotina</taxon>
        <taxon>Agaricomycetes</taxon>
        <taxon>Agaricomycetidae</taxon>
        <taxon>Agaricales</taxon>
        <taxon>Pleurotineae</taxon>
        <taxon>Stephanosporaceae</taxon>
        <taxon>Cristinia</taxon>
    </lineage>
</organism>
<evidence type="ECO:0000313" key="3">
    <source>
        <dbReference type="Proteomes" id="UP000813824"/>
    </source>
</evidence>
<dbReference type="AlphaFoldDB" id="A0A8K0UV37"/>
<evidence type="ECO:0000259" key="1">
    <source>
        <dbReference type="Pfam" id="PF12146"/>
    </source>
</evidence>
<accession>A0A8K0UV37</accession>
<keyword evidence="3" id="KW-1185">Reference proteome</keyword>
<sequence>MTTPTTAATDSALPYTEAWIAGPNAHQFYTRTYAASPPRAVIIFVHGFGEHVGRYEASFPAFPKRGVTLFAYDQRGFGRTALDAEHKSKDAAYGKTSWAEQLGDIEWWVKYLVKEYPGVPVFLMGHSMGGGLACAFPTRGSSGPPSSDTVKLLSGVIACSPCIQLTNPKPKIVVFAGSQLGRILPNLAIPAGVNPDDLSRNPPRNQAYMNDPLIKPTGTLKGVDDMLNGGEKLLETGWKHWPKTLPTLFVHGTADRVTSPKASESFFYKIQSEDKTYTPYPGAYHELFQEIDNIPEKLSDEIISWVEAHLSTTTGAKL</sequence>
<reference evidence="2" key="1">
    <citation type="journal article" date="2021" name="New Phytol.">
        <title>Evolutionary innovations through gain and loss of genes in the ectomycorrhizal Boletales.</title>
        <authorList>
            <person name="Wu G."/>
            <person name="Miyauchi S."/>
            <person name="Morin E."/>
            <person name="Kuo A."/>
            <person name="Drula E."/>
            <person name="Varga T."/>
            <person name="Kohler A."/>
            <person name="Feng B."/>
            <person name="Cao Y."/>
            <person name="Lipzen A."/>
            <person name="Daum C."/>
            <person name="Hundley H."/>
            <person name="Pangilinan J."/>
            <person name="Johnson J."/>
            <person name="Barry K."/>
            <person name="LaButti K."/>
            <person name="Ng V."/>
            <person name="Ahrendt S."/>
            <person name="Min B."/>
            <person name="Choi I.G."/>
            <person name="Park H."/>
            <person name="Plett J.M."/>
            <person name="Magnuson J."/>
            <person name="Spatafora J.W."/>
            <person name="Nagy L.G."/>
            <person name="Henrissat B."/>
            <person name="Grigoriev I.V."/>
            <person name="Yang Z.L."/>
            <person name="Xu J."/>
            <person name="Martin F.M."/>
        </authorList>
    </citation>
    <scope>NUCLEOTIDE SEQUENCE</scope>
    <source>
        <strain evidence="2">KKN 215</strain>
    </source>
</reference>
<comment type="caution">
    <text evidence="2">The sequence shown here is derived from an EMBL/GenBank/DDBJ whole genome shotgun (WGS) entry which is preliminary data.</text>
</comment>
<dbReference type="PANTHER" id="PTHR11614">
    <property type="entry name" value="PHOSPHOLIPASE-RELATED"/>
    <property type="match status" value="1"/>
</dbReference>
<dbReference type="EMBL" id="JAEVFJ010000007">
    <property type="protein sequence ID" value="KAH8103271.1"/>
    <property type="molecule type" value="Genomic_DNA"/>
</dbReference>
<gene>
    <name evidence="2" type="ORF">BXZ70DRAFT_924817</name>
</gene>
<dbReference type="Pfam" id="PF12146">
    <property type="entry name" value="Hydrolase_4"/>
    <property type="match status" value="1"/>
</dbReference>
<dbReference type="OrthoDB" id="10249433at2759"/>